<reference evidence="2 3" key="1">
    <citation type="journal article" date="2015" name="Genome Biol. Evol.">
        <title>The genome of winter moth (Operophtera brumata) provides a genomic perspective on sexual dimorphism and phenology.</title>
        <authorList>
            <person name="Derks M.F."/>
            <person name="Smit S."/>
            <person name="Salis L."/>
            <person name="Schijlen E."/>
            <person name="Bossers A."/>
            <person name="Mateman C."/>
            <person name="Pijl A.S."/>
            <person name="de Ridder D."/>
            <person name="Groenen M.A."/>
            <person name="Visser M.E."/>
            <person name="Megens H.J."/>
        </authorList>
    </citation>
    <scope>NUCLEOTIDE SEQUENCE [LARGE SCALE GENOMIC DNA]</scope>
    <source>
        <strain evidence="2">WM2013NL</strain>
        <tissue evidence="2">Head and thorax</tissue>
    </source>
</reference>
<feature type="compositionally biased region" description="Low complexity" evidence="1">
    <location>
        <begin position="175"/>
        <end position="184"/>
    </location>
</feature>
<feature type="compositionally biased region" description="Polar residues" evidence="1">
    <location>
        <begin position="156"/>
        <end position="171"/>
    </location>
</feature>
<name>A0A0L7L5H9_OPEBR</name>
<keyword evidence="3" id="KW-1185">Reference proteome</keyword>
<feature type="compositionally biased region" description="Basic and acidic residues" evidence="1">
    <location>
        <begin position="257"/>
        <end position="266"/>
    </location>
</feature>
<proteinExistence type="predicted"/>
<organism evidence="2 3">
    <name type="scientific">Operophtera brumata</name>
    <name type="common">Winter moth</name>
    <name type="synonym">Phalaena brumata</name>
    <dbReference type="NCBI Taxonomy" id="104452"/>
    <lineage>
        <taxon>Eukaryota</taxon>
        <taxon>Metazoa</taxon>
        <taxon>Ecdysozoa</taxon>
        <taxon>Arthropoda</taxon>
        <taxon>Hexapoda</taxon>
        <taxon>Insecta</taxon>
        <taxon>Pterygota</taxon>
        <taxon>Neoptera</taxon>
        <taxon>Endopterygota</taxon>
        <taxon>Lepidoptera</taxon>
        <taxon>Glossata</taxon>
        <taxon>Ditrysia</taxon>
        <taxon>Geometroidea</taxon>
        <taxon>Geometridae</taxon>
        <taxon>Larentiinae</taxon>
        <taxon>Operophtera</taxon>
    </lineage>
</organism>
<feature type="compositionally biased region" description="Polar residues" evidence="1">
    <location>
        <begin position="1"/>
        <end position="24"/>
    </location>
</feature>
<evidence type="ECO:0000313" key="2">
    <source>
        <dbReference type="EMBL" id="KOB70753.1"/>
    </source>
</evidence>
<dbReference type="AlphaFoldDB" id="A0A0L7L5H9"/>
<feature type="compositionally biased region" description="Basic residues" evidence="1">
    <location>
        <begin position="223"/>
        <end position="234"/>
    </location>
</feature>
<sequence length="343" mass="37940">MAEQHITPSSHSALTRESSGSSPSRAVGGRSLRQSSHSLRSRRNATSPLPRSTSRHASRQTDPEPHTLRRSSRLINSLPRSDYSISERWSYGTDVYETRCDTTHLKGGDSHNSSGGHTKRGRTSSHDRKRRKTRTSESKESVAYCTRSRTALKLTESASEQNLPTTSQTVTEPPANQNAAQNNQSEGGLLPLDERDYAYSPYSSSPVIEFVDSDHSVYSPTASKRKGKKRKRSEHRSLSSRKSSGLLIGGSKKKYKRLDSPKKESAEATDVSSCKTNKQETEREPQASCSYSLRNRELRSAPLASTVISDSSDTYNKLLITPNYNMLINDNYGNPVSGVLDAL</sequence>
<feature type="region of interest" description="Disordered" evidence="1">
    <location>
        <begin position="218"/>
        <end position="289"/>
    </location>
</feature>
<feature type="region of interest" description="Disordered" evidence="1">
    <location>
        <begin position="1"/>
        <end position="88"/>
    </location>
</feature>
<evidence type="ECO:0000256" key="1">
    <source>
        <dbReference type="SAM" id="MobiDB-lite"/>
    </source>
</evidence>
<comment type="caution">
    <text evidence="2">The sequence shown here is derived from an EMBL/GenBank/DDBJ whole genome shotgun (WGS) entry which is preliminary data.</text>
</comment>
<dbReference type="Proteomes" id="UP000037510">
    <property type="component" value="Unassembled WGS sequence"/>
</dbReference>
<evidence type="ECO:0000313" key="3">
    <source>
        <dbReference type="Proteomes" id="UP000037510"/>
    </source>
</evidence>
<feature type="compositionally biased region" description="Low complexity" evidence="1">
    <location>
        <begin position="240"/>
        <end position="250"/>
    </location>
</feature>
<gene>
    <name evidence="2" type="ORF">OBRU01_15014</name>
</gene>
<protein>
    <submittedName>
        <fullName evidence="2">Uncharacterized protein</fullName>
    </submittedName>
</protein>
<feature type="compositionally biased region" description="Basic residues" evidence="1">
    <location>
        <begin position="117"/>
        <end position="133"/>
    </location>
</feature>
<accession>A0A0L7L5H9</accession>
<feature type="region of interest" description="Disordered" evidence="1">
    <location>
        <begin position="101"/>
        <end position="191"/>
    </location>
</feature>
<dbReference type="EMBL" id="JTDY01002775">
    <property type="protein sequence ID" value="KOB70753.1"/>
    <property type="molecule type" value="Genomic_DNA"/>
</dbReference>